<feature type="compositionally biased region" description="Low complexity" evidence="1">
    <location>
        <begin position="202"/>
        <end position="219"/>
    </location>
</feature>
<sequence>MPSEKSRAPKKVKRSHEVDHSKKTKKVKRSHEVDHSKKKRLPVRRLEHFQMFNEIHSGKLEHLVGFHKCIKQFVTKGIEVTVGGKPFTKPDFMTENRDNEKAVMEMRLMNQPKPVLAGQCEMEVSVDGNEQQFENYKRMLKELEGEGESTDSPSSSSASASSSSSSSPPPVPFPEAVRQREEIFKEVAETVELAMQKRLKTSESSSSSSSPSSSSSAPAAAGAAAAEEVLAAAAAASSKVTKKKEAQQPARQSDRLKGQKDEKEAEAEEKQSAAAPKAKRVSKNWKSDLPKVKITFTHVYFCFNTVLPYESERDIITLALTLAYLKWPVESFEFSPGAQTHFTEAAIGGDEPLPPEQYPDPPLRPAAAAAARQASASASTSSSAGMRRGRGQPDGEVEENEEGDSGEEQEDEEMPLASSGDAEREEGAQQAENAAEEEWEEEQIEYKKGMTLELGMRGSSALLDVLRRYKKQYSNTVENALRSTELKLEDLDANASNRDGNRDLLRVAHLCKQWGTVVQLHKEFLELRKGPMRERETYKDSDWKKLRKAIREIADGSLSGNQKLTEFCEKNRIQIDEEHWQDISWKDIAKSKDLTWEAGKFFGVLLRSPFVDEVEGDVDDDDKDDDEWNGLKGNRLLRSFFGITKSRYGKAYTWADLRGWLNKDPYKKFHGFSSLQPDSIGRVIAGSFDACRYDKEGVQVVEDFLPLPVFYTLKALVYAHFAELQRTVLRTQHFVDDSGGYKSRQASTRGNVTHRRVDVSTQNNLHDGSKLAILAAALEYVLHNEVYPRMRALLAIIQKSPKRQNPLMFATRRVASGYMMSVGPHRDVQESHQDYSEEISFWANTIQIFIPLVDIHQKNSATLFEFSNEYQYYSNAPANSAIVMDNYVRHRGTPHIDNSHRPLIYTSWVDTEKDMESKTNQYNWGFNNLNKKEGTGRGTLRETKGKEKIRRTMFPSRELVRSHFAMVPGGVQAITQATGISEEDLLEGLPSMADPGRAPRDDDPRQQGLKRRREEDATDGEGDGPSSSSSSSAAPPAAAAAAPDANAAARTGSGRILPTFAEIEERAFQDLRRVGVYTRRQERALEMKGKKGPFF</sequence>
<feature type="region of interest" description="Disordered" evidence="1">
    <location>
        <begin position="1"/>
        <end position="40"/>
    </location>
</feature>
<feature type="compositionally biased region" description="Low complexity" evidence="1">
    <location>
        <begin position="1025"/>
        <end position="1049"/>
    </location>
</feature>
<feature type="region of interest" description="Disordered" evidence="1">
    <location>
        <begin position="143"/>
        <end position="175"/>
    </location>
</feature>
<dbReference type="Gene3D" id="2.60.120.620">
    <property type="entry name" value="q2cbj1_9rhob like domain"/>
    <property type="match status" value="1"/>
</dbReference>
<name>A0A0G4GCY6_9ALVE</name>
<accession>A0A0G4GCY6</accession>
<dbReference type="AlphaFoldDB" id="A0A0G4GCY6"/>
<feature type="compositionally biased region" description="Pro residues" evidence="1">
    <location>
        <begin position="352"/>
        <end position="364"/>
    </location>
</feature>
<feature type="region of interest" description="Disordered" evidence="1">
    <location>
        <begin position="238"/>
        <end position="282"/>
    </location>
</feature>
<evidence type="ECO:0000256" key="1">
    <source>
        <dbReference type="SAM" id="MobiDB-lite"/>
    </source>
</evidence>
<gene>
    <name evidence="2" type="ORF">Cvel_21352</name>
</gene>
<dbReference type="SUPFAM" id="SSF51197">
    <property type="entry name" value="Clavaminate synthase-like"/>
    <property type="match status" value="1"/>
</dbReference>
<dbReference type="VEuPathDB" id="CryptoDB:Cvel_21352"/>
<feature type="region of interest" description="Disordered" evidence="1">
    <location>
        <begin position="346"/>
        <end position="442"/>
    </location>
</feature>
<feature type="region of interest" description="Disordered" evidence="1">
    <location>
        <begin position="988"/>
        <end position="1050"/>
    </location>
</feature>
<organism evidence="2">
    <name type="scientific">Chromera velia CCMP2878</name>
    <dbReference type="NCBI Taxonomy" id="1169474"/>
    <lineage>
        <taxon>Eukaryota</taxon>
        <taxon>Sar</taxon>
        <taxon>Alveolata</taxon>
        <taxon>Colpodellida</taxon>
        <taxon>Chromeraceae</taxon>
        <taxon>Chromera</taxon>
    </lineage>
</organism>
<reference evidence="2" key="1">
    <citation type="submission" date="2014-11" db="EMBL/GenBank/DDBJ databases">
        <authorList>
            <person name="Otto D Thomas"/>
            <person name="Naeem Raeece"/>
        </authorList>
    </citation>
    <scope>NUCLEOTIDE SEQUENCE</scope>
</reference>
<feature type="compositionally biased region" description="Acidic residues" evidence="1">
    <location>
        <begin position="395"/>
        <end position="414"/>
    </location>
</feature>
<feature type="region of interest" description="Disordered" evidence="1">
    <location>
        <begin position="197"/>
        <end position="219"/>
    </location>
</feature>
<proteinExistence type="predicted"/>
<protein>
    <submittedName>
        <fullName evidence="2">Uncharacterized protein</fullName>
    </submittedName>
</protein>
<feature type="compositionally biased region" description="Basic and acidic residues" evidence="1">
    <location>
        <begin position="252"/>
        <end position="271"/>
    </location>
</feature>
<dbReference type="EMBL" id="CDMZ01001097">
    <property type="protein sequence ID" value="CEM27139.1"/>
    <property type="molecule type" value="Genomic_DNA"/>
</dbReference>
<feature type="compositionally biased region" description="Low complexity" evidence="1">
    <location>
        <begin position="152"/>
        <end position="166"/>
    </location>
</feature>
<evidence type="ECO:0000313" key="2">
    <source>
        <dbReference type="EMBL" id="CEM27139.1"/>
    </source>
</evidence>
<feature type="compositionally biased region" description="Low complexity" evidence="1">
    <location>
        <begin position="365"/>
        <end position="384"/>
    </location>
</feature>